<feature type="region of interest" description="Disordered" evidence="1">
    <location>
        <begin position="1"/>
        <end position="29"/>
    </location>
</feature>
<evidence type="ECO:0000256" key="1">
    <source>
        <dbReference type="SAM" id="MobiDB-lite"/>
    </source>
</evidence>
<feature type="region of interest" description="Disordered" evidence="1">
    <location>
        <begin position="69"/>
        <end position="90"/>
    </location>
</feature>
<sequence>MTVSPHAVRGEEYQGSPLPRRSQAALCDPDEMRMKEGVKPVTCSMKAVSLVQMAGDEVGCMNLETGVSSRLLPREDENRGAQNMHSHPEA</sequence>
<organism evidence="2 3">
    <name type="scientific">Tachysurus vachellii</name>
    <name type="common">Darkbarbel catfish</name>
    <name type="synonym">Pelteobagrus vachellii</name>
    <dbReference type="NCBI Taxonomy" id="175792"/>
    <lineage>
        <taxon>Eukaryota</taxon>
        <taxon>Metazoa</taxon>
        <taxon>Chordata</taxon>
        <taxon>Craniata</taxon>
        <taxon>Vertebrata</taxon>
        <taxon>Euteleostomi</taxon>
        <taxon>Actinopterygii</taxon>
        <taxon>Neopterygii</taxon>
        <taxon>Teleostei</taxon>
        <taxon>Ostariophysi</taxon>
        <taxon>Siluriformes</taxon>
        <taxon>Bagridae</taxon>
        <taxon>Tachysurus</taxon>
    </lineage>
</organism>
<keyword evidence="3" id="KW-1185">Reference proteome</keyword>
<proteinExistence type="predicted"/>
<dbReference type="EMBL" id="JAVHJS010000016">
    <property type="protein sequence ID" value="KAK2832376.1"/>
    <property type="molecule type" value="Genomic_DNA"/>
</dbReference>
<evidence type="ECO:0000313" key="2">
    <source>
        <dbReference type="EMBL" id="KAK2832376.1"/>
    </source>
</evidence>
<evidence type="ECO:0000313" key="3">
    <source>
        <dbReference type="Proteomes" id="UP001187315"/>
    </source>
</evidence>
<name>A0AA88M8I3_TACVA</name>
<reference evidence="2" key="1">
    <citation type="submission" date="2023-08" db="EMBL/GenBank/DDBJ databases">
        <title>Pelteobagrus vachellii genome.</title>
        <authorList>
            <person name="Liu H."/>
        </authorList>
    </citation>
    <scope>NUCLEOTIDE SEQUENCE</scope>
    <source>
        <strain evidence="2">PRFRI_2022a</strain>
        <tissue evidence="2">Muscle</tissue>
    </source>
</reference>
<gene>
    <name evidence="2" type="ORF">Q7C36_015838</name>
</gene>
<comment type="caution">
    <text evidence="2">The sequence shown here is derived from an EMBL/GenBank/DDBJ whole genome shotgun (WGS) entry which is preliminary data.</text>
</comment>
<dbReference type="AlphaFoldDB" id="A0AA88M8I3"/>
<dbReference type="Proteomes" id="UP001187315">
    <property type="component" value="Unassembled WGS sequence"/>
</dbReference>
<accession>A0AA88M8I3</accession>
<protein>
    <submittedName>
        <fullName evidence="2">Uncharacterized protein</fullName>
    </submittedName>
</protein>
<feature type="compositionally biased region" description="Polar residues" evidence="1">
    <location>
        <begin position="80"/>
        <end position="90"/>
    </location>
</feature>